<reference evidence="1" key="1">
    <citation type="submission" date="2020-11" db="EMBL/GenBank/DDBJ databases">
        <authorList>
            <consortium name="DOE Joint Genome Institute"/>
            <person name="Ahrendt S."/>
            <person name="Riley R."/>
            <person name="Andreopoulos W."/>
            <person name="Labutti K."/>
            <person name="Pangilinan J."/>
            <person name="Ruiz-Duenas F.J."/>
            <person name="Barrasa J.M."/>
            <person name="Sanchez-Garcia M."/>
            <person name="Camarero S."/>
            <person name="Miyauchi S."/>
            <person name="Serrano A."/>
            <person name="Linde D."/>
            <person name="Babiker R."/>
            <person name="Drula E."/>
            <person name="Ayuso-Fernandez I."/>
            <person name="Pacheco R."/>
            <person name="Padilla G."/>
            <person name="Ferreira P."/>
            <person name="Barriuso J."/>
            <person name="Kellner H."/>
            <person name="Castanera R."/>
            <person name="Alfaro M."/>
            <person name="Ramirez L."/>
            <person name="Pisabarro A.G."/>
            <person name="Kuo A."/>
            <person name="Tritt A."/>
            <person name="Lipzen A."/>
            <person name="He G."/>
            <person name="Yan M."/>
            <person name="Ng V."/>
            <person name="Cullen D."/>
            <person name="Martin F."/>
            <person name="Rosso M.-N."/>
            <person name="Henrissat B."/>
            <person name="Hibbett D."/>
            <person name="Martinez A.T."/>
            <person name="Grigoriev I.V."/>
        </authorList>
    </citation>
    <scope>NUCLEOTIDE SEQUENCE</scope>
    <source>
        <strain evidence="1">CBS 247.69</strain>
    </source>
</reference>
<keyword evidence="2" id="KW-1185">Reference proteome</keyword>
<proteinExistence type="predicted"/>
<gene>
    <name evidence="1" type="ORF">BDZ94DRAFT_1169656</name>
</gene>
<evidence type="ECO:0000313" key="1">
    <source>
        <dbReference type="EMBL" id="KAF9460490.1"/>
    </source>
</evidence>
<sequence length="153" mass="16390">MTNRNFAASRLINPLGSSPVLTEAQVWAGLGIKARNPQSFVAAITSCEVISDDGHKIVRSVSFGGTNPVTEEIELHEGTIAYFEMSSTGVRITNIVSYNFDGDLVLTFSFANGIPGFSPEQPLPDVEALNKAIGGGVEHTIKRLRELAQEGTI</sequence>
<dbReference type="Pfam" id="PF08982">
    <property type="entry name" value="AtaL"/>
    <property type="match status" value="1"/>
</dbReference>
<evidence type="ECO:0008006" key="3">
    <source>
        <dbReference type="Google" id="ProtNLM"/>
    </source>
</evidence>
<accession>A0A9P5Y3F2</accession>
<dbReference type="Proteomes" id="UP000807353">
    <property type="component" value="Unassembled WGS sequence"/>
</dbReference>
<dbReference type="OrthoDB" id="2320332at2759"/>
<evidence type="ECO:0000313" key="2">
    <source>
        <dbReference type="Proteomes" id="UP000807353"/>
    </source>
</evidence>
<name>A0A9P5Y3F2_9AGAR</name>
<dbReference type="EMBL" id="MU150298">
    <property type="protein sequence ID" value="KAF9460490.1"/>
    <property type="molecule type" value="Genomic_DNA"/>
</dbReference>
<dbReference type="InterPro" id="IPR023393">
    <property type="entry name" value="START-like_dom_sf"/>
</dbReference>
<protein>
    <recommendedName>
        <fullName evidence="3">DUF1857 family protein</fullName>
    </recommendedName>
</protein>
<organism evidence="1 2">
    <name type="scientific">Collybia nuda</name>
    <dbReference type="NCBI Taxonomy" id="64659"/>
    <lineage>
        <taxon>Eukaryota</taxon>
        <taxon>Fungi</taxon>
        <taxon>Dikarya</taxon>
        <taxon>Basidiomycota</taxon>
        <taxon>Agaricomycotina</taxon>
        <taxon>Agaricomycetes</taxon>
        <taxon>Agaricomycetidae</taxon>
        <taxon>Agaricales</taxon>
        <taxon>Tricholomatineae</taxon>
        <taxon>Clitocybaceae</taxon>
        <taxon>Collybia</taxon>
    </lineage>
</organism>
<dbReference type="Gene3D" id="3.30.530.20">
    <property type="match status" value="1"/>
</dbReference>
<dbReference type="InterPro" id="IPR015075">
    <property type="entry name" value="AtaL"/>
</dbReference>
<dbReference type="SUPFAM" id="SSF55961">
    <property type="entry name" value="Bet v1-like"/>
    <property type="match status" value="1"/>
</dbReference>
<dbReference type="AlphaFoldDB" id="A0A9P5Y3F2"/>
<comment type="caution">
    <text evidence="1">The sequence shown here is derived from an EMBL/GenBank/DDBJ whole genome shotgun (WGS) entry which is preliminary data.</text>
</comment>